<name>A0A090SM33_9VIBR</name>
<evidence type="ECO:0000256" key="1">
    <source>
        <dbReference type="ARBA" id="ARBA00006484"/>
    </source>
</evidence>
<dbReference type="EMBL" id="BBMR01000006">
    <property type="protein sequence ID" value="GAL20437.1"/>
    <property type="molecule type" value="Genomic_DNA"/>
</dbReference>
<keyword evidence="4" id="KW-1185">Reference proteome</keyword>
<dbReference type="InterPro" id="IPR002347">
    <property type="entry name" value="SDR_fam"/>
</dbReference>
<keyword evidence="2" id="KW-0560">Oxidoreductase</keyword>
<dbReference type="PANTHER" id="PTHR43669">
    <property type="entry name" value="5-KETO-D-GLUCONATE 5-REDUCTASE"/>
    <property type="match status" value="1"/>
</dbReference>
<dbReference type="GO" id="GO:0016491">
    <property type="term" value="F:oxidoreductase activity"/>
    <property type="evidence" value="ECO:0007669"/>
    <property type="project" value="UniProtKB-KW"/>
</dbReference>
<evidence type="ECO:0000313" key="4">
    <source>
        <dbReference type="Proteomes" id="UP000029228"/>
    </source>
</evidence>
<evidence type="ECO:0000313" key="3">
    <source>
        <dbReference type="EMBL" id="GAL20437.1"/>
    </source>
</evidence>
<comment type="similarity">
    <text evidence="1">Belongs to the short-chain dehydrogenases/reductases (SDR) family.</text>
</comment>
<dbReference type="Proteomes" id="UP000029228">
    <property type="component" value="Unassembled WGS sequence"/>
</dbReference>
<dbReference type="AlphaFoldDB" id="A0A090SM33"/>
<dbReference type="Gene3D" id="3.40.50.720">
    <property type="entry name" value="NAD(P)-binding Rossmann-like Domain"/>
    <property type="match status" value="1"/>
</dbReference>
<reference evidence="3 4" key="2">
    <citation type="submission" date="2014-09" db="EMBL/GenBank/DDBJ databases">
        <authorList>
            <consortium name="NBRP consortium"/>
            <person name="Sawabe T."/>
            <person name="Meirelles P."/>
            <person name="Nakanishi M."/>
            <person name="Sayaka M."/>
            <person name="Hattori M."/>
            <person name="Ohkuma M."/>
        </authorList>
    </citation>
    <scope>NUCLEOTIDE SEQUENCE [LARGE SCALE GENOMIC DNA]</scope>
    <source>
        <strain evidence="4">JCM19235</strain>
    </source>
</reference>
<evidence type="ECO:0000256" key="2">
    <source>
        <dbReference type="ARBA" id="ARBA00023002"/>
    </source>
</evidence>
<dbReference type="PRINTS" id="PR00081">
    <property type="entry name" value="GDHRDH"/>
</dbReference>
<organism evidence="3 4">
    <name type="scientific">Vibrio maritimus</name>
    <dbReference type="NCBI Taxonomy" id="990268"/>
    <lineage>
        <taxon>Bacteria</taxon>
        <taxon>Pseudomonadati</taxon>
        <taxon>Pseudomonadota</taxon>
        <taxon>Gammaproteobacteria</taxon>
        <taxon>Vibrionales</taxon>
        <taxon>Vibrionaceae</taxon>
        <taxon>Vibrio</taxon>
    </lineage>
</organism>
<dbReference type="SUPFAM" id="SSF51735">
    <property type="entry name" value="NAD(P)-binding Rossmann-fold domains"/>
    <property type="match status" value="1"/>
</dbReference>
<dbReference type="InterPro" id="IPR036291">
    <property type="entry name" value="NAD(P)-bd_dom_sf"/>
</dbReference>
<dbReference type="CDD" id="cd05233">
    <property type="entry name" value="SDR_c"/>
    <property type="match status" value="1"/>
</dbReference>
<accession>A0A090SM33</accession>
<reference evidence="3 4" key="1">
    <citation type="submission" date="2014-09" db="EMBL/GenBank/DDBJ databases">
        <title>Vibrio maritimus JCM 19235. (C45) whole genome shotgun sequence.</title>
        <authorList>
            <person name="Sawabe T."/>
            <person name="Meirelles P."/>
            <person name="Nakanishi M."/>
            <person name="Sayaka M."/>
            <person name="Hattori M."/>
            <person name="Ohkuma M."/>
        </authorList>
    </citation>
    <scope>NUCLEOTIDE SEQUENCE [LARGE SCALE GENOMIC DNA]</scope>
    <source>
        <strain evidence="4">JCM19235</strain>
    </source>
</reference>
<proteinExistence type="inferred from homology"/>
<protein>
    <submittedName>
        <fullName evidence="3">Short-chain dehydrogenase/reductase SDR</fullName>
    </submittedName>
</protein>
<dbReference type="STRING" id="990268.JCM19235_3439"/>
<gene>
    <name evidence="3" type="ORF">JCM19235_3439</name>
</gene>
<sequence length="182" mass="20314">MFEDLRGKRVLITGSTAGMGLAAARLFARHGAKVGLNGRRVTPESQTAVDELNKLGGEAAFFQADLAKSDECERLIDAYTSHFGGLDVLINNAGGLGGRKGLESIDDALFDHVMNLNARSALMVTKYAISSTPISKRIWSNCKCDQYWLNRGSRRWWYWRRYVRCIKGLVARYSSQLGKRVH</sequence>
<dbReference type="PANTHER" id="PTHR43669:SF3">
    <property type="entry name" value="ALCOHOL DEHYDROGENASE, PUTATIVE (AFU_ORTHOLOGUE AFUA_3G03445)-RELATED"/>
    <property type="match status" value="1"/>
</dbReference>
<comment type="caution">
    <text evidence="3">The sequence shown here is derived from an EMBL/GenBank/DDBJ whole genome shotgun (WGS) entry which is preliminary data.</text>
</comment>
<dbReference type="Pfam" id="PF00106">
    <property type="entry name" value="adh_short"/>
    <property type="match status" value="1"/>
</dbReference>